<dbReference type="InterPro" id="IPR059030">
    <property type="entry name" value="TPR_Epg5_mid"/>
</dbReference>
<protein>
    <recommendedName>
        <fullName evidence="8">Ectopic P granules protein 5 homolog</fullName>
    </recommendedName>
</protein>
<dbReference type="EMBL" id="PZQS01000009">
    <property type="protein sequence ID" value="PVD24584.1"/>
    <property type="molecule type" value="Genomic_DNA"/>
</dbReference>
<dbReference type="GO" id="GO:0005737">
    <property type="term" value="C:cytoplasm"/>
    <property type="evidence" value="ECO:0007669"/>
    <property type="project" value="TreeGrafter"/>
</dbReference>
<dbReference type="Pfam" id="PF26573">
    <property type="entry name" value="TPR_Epg5_2"/>
    <property type="match status" value="1"/>
</dbReference>
<keyword evidence="3" id="KW-0472">Membrane</keyword>
<evidence type="ECO:0000256" key="3">
    <source>
        <dbReference type="SAM" id="Phobius"/>
    </source>
</evidence>
<keyword evidence="7" id="KW-1185">Reference proteome</keyword>
<evidence type="ECO:0000313" key="7">
    <source>
        <dbReference type="Proteomes" id="UP000245119"/>
    </source>
</evidence>
<keyword evidence="2" id="KW-0072">Autophagy</keyword>
<feature type="domain" description="Epg5-like central TPR repeats" evidence="4">
    <location>
        <begin position="635"/>
        <end position="1026"/>
    </location>
</feature>
<keyword evidence="3" id="KW-0812">Transmembrane</keyword>
<evidence type="ECO:0008006" key="8">
    <source>
        <dbReference type="Google" id="ProtNLM"/>
    </source>
</evidence>
<proteinExistence type="inferred from homology"/>
<sequence length="1522" mass="173269">MIVTADDNVLKVTKLVLGVEFPGVVTRQFTQMMQAMISARLDGSEALPVLLFWIRAVFKVAKFLTDRNCCYILDNLVRWGYLQKGAREKLDALFRDYFNQRQSEAKSRGGFLNWVGSSGEGPPSLMEQASLPEFGWLATQVLHVESICEVESRVWPGLQHELLSTAGISLEMALKHVQAHLRIPTTLTVGRLSIYRWAQQALDTDIKHPLLPVIWQRFFSFYLGRSSLGSQMPTRASVGEQFFQTTAMSSMLKKMKKRLAECAQFHMNFDPQEEGRKGDQQPPTPGSDQSRMYVFIGSCQCLWMCKLYWTFQFFSMTSSFVCRLYQTFVLWLEEPRLHGSDLYLPALPPQYEAARLMQIFMPVFNPWLEFVDFEQAQYEISCTAATWRSVVSGRPQMEAPLHRRRRLSEQSATERIRQRLQRYISPKPPPPLHHISPPVPEIPPTLLWDKMAAVRLLDADLSILTEFTKFFSTRAAQQCAIDGVYLDLLPEQYSNIMKLIQVSAECRSRVNPLHRCSGPAVIPVRVEEREQNTIVQRKIDENRAEYNQLIIEAVLPPPQNICSAAVHVENAITLLIKMSQKTADERELEMLRDVACTLFFHLAIQVTEETNFYLPTKQFFCSCVEILGQEFVSRVPQQTPLILQFCLDNTNLAGIVSPHFVPNNAPENFVQMYEQLITVLQQQDLHLVFTLLTKFDVWAWLEGHRPSAADKKRFLEVLGSALMSCGAEPSTDNKLVFDVYVGHLRCVLRQQFSDSLSSILLLLLEGSSNEALHTSCWEMFLMECCNPHSGPEVRPILQPFSKEQVEQCSNIPLSIQLLQDLQKLLGAYFMHQRTKNPQVQNFGLYPSWSRYVPYLSLLMGLLSRSFATKVMVNLQDLGPYRALEWIWVKQCELWRAWIEPLPNPAANASSSAPVMQPWTESDSTTSVIIVEEFKSSVLSVHAKMEDAVPEVSSTVLSLLLMYYMTELSQPTTQPYISQVFIGVFSQLPWEQMKPDPQLLKIMAELKERCAPDCFQLLGHVLPKVNWPQLFAYFKSYHDPEKSREIQASLLLLLIQCYGDSAIQQLPGVVQLLTSSESFDWTGLTVESYHLVSCWFLNVCQPQWVLAQRSTLPAVGFRLMKIAAEFTIEASQAWTAEMATKRTTYIHCVAQQLCQVTYLADTDMEALQTVMVNLLSEIESVESAVADVRCQEEESLDLMKEILGLLNNSNPEGTSQNLLLQTLCQWLHSSPHSILLTPCIKAASRCLASLSQMAVITETCIQVYFIACNGEETPNRAENTMGWGHILSVFQVPELNTTEYLKEAVKNGAYLLLYTVLLHRRPLCRNLEDELQLMEDIILWTSQVTPSANNEAKLFLWWNEFLQIWLRQLDFAPSLLRCVNAVQRLIRIFHQMGEDRASSGFFGVLGLGKRSLFSLQFRLAVRVLAAFLSSQLLSETTVRVKPTDPLSELPMAKQSRVALTSLRTNRMYGPFKESVENMIGFVHRTDYTNEKGQKKASWGIGGILGISFILVAGSKERDAIRRN</sequence>
<dbReference type="Proteomes" id="UP000245119">
    <property type="component" value="Linkage Group LG9"/>
</dbReference>
<gene>
    <name evidence="6" type="ORF">C0Q70_15068</name>
</gene>
<evidence type="ECO:0000256" key="1">
    <source>
        <dbReference type="ARBA" id="ARBA00010948"/>
    </source>
</evidence>
<comment type="caution">
    <text evidence="6">The sequence shown here is derived from an EMBL/GenBank/DDBJ whole genome shotgun (WGS) entry which is preliminary data.</text>
</comment>
<dbReference type="OrthoDB" id="75419at2759"/>
<organism evidence="6 7">
    <name type="scientific">Pomacea canaliculata</name>
    <name type="common">Golden apple snail</name>
    <dbReference type="NCBI Taxonomy" id="400727"/>
    <lineage>
        <taxon>Eukaryota</taxon>
        <taxon>Metazoa</taxon>
        <taxon>Spiralia</taxon>
        <taxon>Lophotrochozoa</taxon>
        <taxon>Mollusca</taxon>
        <taxon>Gastropoda</taxon>
        <taxon>Caenogastropoda</taxon>
        <taxon>Architaenioglossa</taxon>
        <taxon>Ampullarioidea</taxon>
        <taxon>Ampullariidae</taxon>
        <taxon>Pomacea</taxon>
    </lineage>
</organism>
<accession>A0A2T7NTV2</accession>
<evidence type="ECO:0000259" key="5">
    <source>
        <dbReference type="Pfam" id="PF26573"/>
    </source>
</evidence>
<feature type="transmembrane region" description="Helical" evidence="3">
    <location>
        <begin position="1495"/>
        <end position="1512"/>
    </location>
</feature>
<comment type="similarity">
    <text evidence="1">Belongs to the EPG5 family.</text>
</comment>
<dbReference type="PANTHER" id="PTHR31139">
    <property type="entry name" value="ECTOPIC P GRANULES PROTEIN 5 HOMOLOG"/>
    <property type="match status" value="1"/>
</dbReference>
<dbReference type="InterPro" id="IPR051436">
    <property type="entry name" value="Autophagy-related_EPG5"/>
</dbReference>
<dbReference type="STRING" id="400727.A0A2T7NTV2"/>
<dbReference type="Pfam" id="PF26103">
    <property type="entry name" value="TPR_Epg5"/>
    <property type="match status" value="1"/>
</dbReference>
<feature type="domain" description="Epg5-like TPR" evidence="5">
    <location>
        <begin position="149"/>
        <end position="372"/>
    </location>
</feature>
<evidence type="ECO:0000259" key="4">
    <source>
        <dbReference type="Pfam" id="PF26103"/>
    </source>
</evidence>
<keyword evidence="3" id="KW-1133">Transmembrane helix</keyword>
<dbReference type="GO" id="GO:0097352">
    <property type="term" value="P:autophagosome maturation"/>
    <property type="evidence" value="ECO:0007669"/>
    <property type="project" value="TreeGrafter"/>
</dbReference>
<name>A0A2T7NTV2_POMCA</name>
<evidence type="ECO:0000313" key="6">
    <source>
        <dbReference type="EMBL" id="PVD24584.1"/>
    </source>
</evidence>
<dbReference type="InterPro" id="IPR058750">
    <property type="entry name" value="TPR_Epg5"/>
</dbReference>
<dbReference type="PANTHER" id="PTHR31139:SF4">
    <property type="entry name" value="ECTOPIC P GRANULES PROTEIN 5 HOMOLOG"/>
    <property type="match status" value="1"/>
</dbReference>
<evidence type="ECO:0000256" key="2">
    <source>
        <dbReference type="ARBA" id="ARBA00023006"/>
    </source>
</evidence>
<reference evidence="6 7" key="1">
    <citation type="submission" date="2018-04" db="EMBL/GenBank/DDBJ databases">
        <title>The genome of golden apple snail Pomacea canaliculata provides insight into stress tolerance and invasive adaptation.</title>
        <authorList>
            <person name="Liu C."/>
            <person name="Liu B."/>
            <person name="Ren Y."/>
            <person name="Zhang Y."/>
            <person name="Wang H."/>
            <person name="Li S."/>
            <person name="Jiang F."/>
            <person name="Yin L."/>
            <person name="Zhang G."/>
            <person name="Qian W."/>
            <person name="Fan W."/>
        </authorList>
    </citation>
    <scope>NUCLEOTIDE SEQUENCE [LARGE SCALE GENOMIC DNA]</scope>
    <source>
        <strain evidence="6">SZHN2017</strain>
        <tissue evidence="6">Muscle</tissue>
    </source>
</reference>